<dbReference type="FunFam" id="2.170.130.10:FF:000003">
    <property type="entry name" value="SusC/RagA family TonB-linked outer membrane protein"/>
    <property type="match status" value="1"/>
</dbReference>
<keyword evidence="11" id="KW-1185">Reference proteome</keyword>
<proteinExistence type="inferred from homology"/>
<organism evidence="10 11">
    <name type="scientific">Prevotella communis</name>
    <dbReference type="NCBI Taxonomy" id="2913614"/>
    <lineage>
        <taxon>Bacteria</taxon>
        <taxon>Pseudomonadati</taxon>
        <taxon>Bacteroidota</taxon>
        <taxon>Bacteroidia</taxon>
        <taxon>Bacteroidales</taxon>
        <taxon>Prevotellaceae</taxon>
        <taxon>Prevotella</taxon>
    </lineage>
</organism>
<dbReference type="PROSITE" id="PS52016">
    <property type="entry name" value="TONB_DEPENDENT_REC_3"/>
    <property type="match status" value="1"/>
</dbReference>
<evidence type="ECO:0000256" key="5">
    <source>
        <dbReference type="ARBA" id="ARBA00023136"/>
    </source>
</evidence>
<dbReference type="SUPFAM" id="SSF49464">
    <property type="entry name" value="Carboxypeptidase regulatory domain-like"/>
    <property type="match status" value="1"/>
</dbReference>
<dbReference type="NCBIfam" id="TIGR04057">
    <property type="entry name" value="SusC_RagA_signa"/>
    <property type="match status" value="1"/>
</dbReference>
<evidence type="ECO:0000256" key="4">
    <source>
        <dbReference type="ARBA" id="ARBA00022692"/>
    </source>
</evidence>
<dbReference type="AlphaFoldDB" id="A0A1G7TRP9"/>
<evidence type="ECO:0000259" key="9">
    <source>
        <dbReference type="Pfam" id="PF07715"/>
    </source>
</evidence>
<dbReference type="EMBL" id="FNCQ01000003">
    <property type="protein sequence ID" value="SDG37852.1"/>
    <property type="molecule type" value="Genomic_DNA"/>
</dbReference>
<evidence type="ECO:0000313" key="10">
    <source>
        <dbReference type="EMBL" id="SDG37852.1"/>
    </source>
</evidence>
<dbReference type="Gene3D" id="2.60.40.1120">
    <property type="entry name" value="Carboxypeptidase-like, regulatory domain"/>
    <property type="match status" value="1"/>
</dbReference>
<evidence type="ECO:0000256" key="3">
    <source>
        <dbReference type="ARBA" id="ARBA00022452"/>
    </source>
</evidence>
<dbReference type="Gene3D" id="2.40.170.20">
    <property type="entry name" value="TonB-dependent receptor, beta-barrel domain"/>
    <property type="match status" value="1"/>
</dbReference>
<dbReference type="InterPro" id="IPR037066">
    <property type="entry name" value="Plug_dom_sf"/>
</dbReference>
<reference evidence="11" key="1">
    <citation type="submission" date="2016-10" db="EMBL/GenBank/DDBJ databases">
        <authorList>
            <person name="Varghese N."/>
            <person name="Submissions S."/>
        </authorList>
    </citation>
    <scope>NUCLEOTIDE SEQUENCE [LARGE SCALE GENOMIC DNA]</scope>
    <source>
        <strain evidence="11">BP1-148</strain>
    </source>
</reference>
<dbReference type="InterPro" id="IPR018247">
    <property type="entry name" value="EF_Hand_1_Ca_BS"/>
</dbReference>
<dbReference type="InterPro" id="IPR012910">
    <property type="entry name" value="Plug_dom"/>
</dbReference>
<dbReference type="InterPro" id="IPR036942">
    <property type="entry name" value="Beta-barrel_TonB_sf"/>
</dbReference>
<dbReference type="InterPro" id="IPR008969">
    <property type="entry name" value="CarboxyPept-like_regulatory"/>
</dbReference>
<evidence type="ECO:0000256" key="8">
    <source>
        <dbReference type="SAM" id="SignalP"/>
    </source>
</evidence>
<dbReference type="InterPro" id="IPR023996">
    <property type="entry name" value="TonB-dep_OMP_SusC/RagA"/>
</dbReference>
<keyword evidence="3 7" id="KW-1134">Transmembrane beta strand</keyword>
<feature type="chain" id="PRO_5011557506" evidence="8">
    <location>
        <begin position="21"/>
        <end position="1020"/>
    </location>
</feature>
<dbReference type="PROSITE" id="PS00018">
    <property type="entry name" value="EF_HAND_1"/>
    <property type="match status" value="1"/>
</dbReference>
<dbReference type="NCBIfam" id="TIGR04056">
    <property type="entry name" value="OMP_RagA_SusC"/>
    <property type="match status" value="1"/>
</dbReference>
<comment type="similarity">
    <text evidence="7">Belongs to the TonB-dependent receptor family.</text>
</comment>
<dbReference type="GO" id="GO:0009279">
    <property type="term" value="C:cell outer membrane"/>
    <property type="evidence" value="ECO:0007669"/>
    <property type="project" value="UniProtKB-SubCell"/>
</dbReference>
<dbReference type="RefSeq" id="WP_091815104.1">
    <property type="nucleotide sequence ID" value="NZ_FNCQ01000003.1"/>
</dbReference>
<name>A0A1G7TRP9_9BACT</name>
<accession>A0A1G7TRP9</accession>
<dbReference type="Gene3D" id="2.170.130.10">
    <property type="entry name" value="TonB-dependent receptor, plug domain"/>
    <property type="match status" value="1"/>
</dbReference>
<keyword evidence="6 7" id="KW-0998">Cell outer membrane</keyword>
<keyword evidence="5 7" id="KW-0472">Membrane</keyword>
<gene>
    <name evidence="10" type="ORF">SAMN04487901_103110</name>
</gene>
<evidence type="ECO:0000313" key="11">
    <source>
        <dbReference type="Proteomes" id="UP000198779"/>
    </source>
</evidence>
<dbReference type="Pfam" id="PF07715">
    <property type="entry name" value="Plug"/>
    <property type="match status" value="1"/>
</dbReference>
<evidence type="ECO:0000256" key="2">
    <source>
        <dbReference type="ARBA" id="ARBA00022448"/>
    </source>
</evidence>
<dbReference type="Proteomes" id="UP000198779">
    <property type="component" value="Unassembled WGS sequence"/>
</dbReference>
<dbReference type="SUPFAM" id="SSF56935">
    <property type="entry name" value="Porins"/>
    <property type="match status" value="1"/>
</dbReference>
<evidence type="ECO:0000256" key="6">
    <source>
        <dbReference type="ARBA" id="ARBA00023237"/>
    </source>
</evidence>
<evidence type="ECO:0000256" key="7">
    <source>
        <dbReference type="PROSITE-ProRule" id="PRU01360"/>
    </source>
</evidence>
<dbReference type="InterPro" id="IPR039426">
    <property type="entry name" value="TonB-dep_rcpt-like"/>
</dbReference>
<evidence type="ECO:0000256" key="1">
    <source>
        <dbReference type="ARBA" id="ARBA00004571"/>
    </source>
</evidence>
<keyword evidence="8" id="KW-0732">Signal</keyword>
<keyword evidence="2 7" id="KW-0813">Transport</keyword>
<dbReference type="STRING" id="645274.SAMN04487901_103110"/>
<feature type="signal peptide" evidence="8">
    <location>
        <begin position="1"/>
        <end position="20"/>
    </location>
</feature>
<dbReference type="InterPro" id="IPR023997">
    <property type="entry name" value="TonB-dep_OMP_SusC/RagA_CS"/>
</dbReference>
<protein>
    <submittedName>
        <fullName evidence="10">TonB-linked outer membrane protein, SusC/RagA family</fullName>
    </submittedName>
</protein>
<dbReference type="Pfam" id="PF13715">
    <property type="entry name" value="CarbopepD_reg_2"/>
    <property type="match status" value="1"/>
</dbReference>
<sequence length="1020" mass="113446">MKRILFLLAFLTFSVTSLFAQQKVTGKVVDGGNEPVIGAQVRWKETKEATITAVDGTFSIAPSEQTRTLVVSFIGYKTKQLTLSEGQTQVSIKMEDDAQNLDEVVVVGYGLQKKAALTGSVETIKAEDLLMMPTTNLDQALVGQVAGLQVMQSTGDPSSAREADLHVRGINSNPLLVIDGVPRFGTNTSDGEMRLSDLTPDDIESVTVLKDAAAAAVYGARAANGVILVQTKRANGKQKLRLNYRGQFNLQEATHLPDFLNAYEFAKLRNQAIENSGSTLTPYTDAQLEEIRTHSNPNVYGDENMLDYLDKTGWSTTHSLSASGGSDAVKYYMSLGYADTKGIYSGVGRQRLNYMAKLDATLAKGLVLSLDFNGSRTNAKNSSYTTVDAAYSFSPVQVLRFTNGELASADGSNPLINILGLGGYRQDKFKLQAITATLNWEIPWVKGLNAYARGTFDDNSQVRKTFSKPVTLYTYDATTDSYSPDPNTVYPTAKVSLSQYDQFFDSQIYEIGLNYNRTFNAKHDVEGTLVANYQRTHTLYMDGTNQDKGIYPETMGTALGDKTLTGNESRNQRASLIGRAKYGYDNRYFVEFSFRVDGSNNFAPSKRWGFFPSISGAWVISNEPFFRHWNQSVLTNAKLRASTGWLGNDGVAAAYSYLKTYMEVPRSGYTIGGNYRPGIQMNGNPNADLTWGKTHDYNLALDLGFWGGRIGLSAEYFWRYETDKITAAPDYLYPPSIGVSGNVPNLNFSELKAWGWDLSINHRNTIGKFKYNVGVVLSKTDDEYLDFGDESAQNANLRRKGMPSMVWTMYEACGLFQSQEEIDGWADQDGQGNTSIAPGDIKYVDQNDDHKIDVNDMIYVKNSSYPDMDIAVRLGASYKGFFINALFQGETGYKKNIKEYYSLDNGTLQRFQRYHLTDSWTPENPNAEYPRVKFATSSDNNRKESTFWVKNCNFLRLKMLNIGYQFPQALIKKAHLTSASIALQGSNLFTLTDLTDMDPEQTSRGYPIQRSYGLTLNLGF</sequence>
<keyword evidence="4 7" id="KW-0812">Transmembrane</keyword>
<feature type="domain" description="TonB-dependent receptor plug" evidence="9">
    <location>
        <begin position="114"/>
        <end position="226"/>
    </location>
</feature>
<comment type="subcellular location">
    <subcellularLocation>
        <location evidence="1 7">Cell outer membrane</location>
        <topology evidence="1 7">Multi-pass membrane protein</topology>
    </subcellularLocation>
</comment>